<organism evidence="1 2">
    <name type="scientific">Acinetobacter terrestris</name>
    <dbReference type="NCBI Taxonomy" id="2529843"/>
    <lineage>
        <taxon>Bacteria</taxon>
        <taxon>Pseudomonadati</taxon>
        <taxon>Pseudomonadota</taxon>
        <taxon>Gammaproteobacteria</taxon>
        <taxon>Moraxellales</taxon>
        <taxon>Moraxellaceae</taxon>
        <taxon>Acinetobacter</taxon>
        <taxon>Acinetobacter Taxon 24</taxon>
    </lineage>
</organism>
<dbReference type="RefSeq" id="WP_244926506.1">
    <property type="nucleotide sequence ID" value="NZ_JBHSRX010000029.1"/>
</dbReference>
<dbReference type="Proteomes" id="UP001241935">
    <property type="component" value="Unassembled WGS sequence"/>
</dbReference>
<dbReference type="PANTHER" id="PTHR30087">
    <property type="entry name" value="INNER MEMBRANE PROTEIN"/>
    <property type="match status" value="1"/>
</dbReference>
<proteinExistence type="predicted"/>
<evidence type="ECO:0000313" key="1">
    <source>
        <dbReference type="EMBL" id="MDK1684959.1"/>
    </source>
</evidence>
<dbReference type="AlphaFoldDB" id="A0AAW6UZM4"/>
<dbReference type="InterPro" id="IPR007553">
    <property type="entry name" value="2-thiour_desulf"/>
</dbReference>
<reference evidence="1" key="1">
    <citation type="submission" date="2023-04" db="EMBL/GenBank/DDBJ databases">
        <title>The environmental microbiomes in feedlot watering bowls are a reservoir of florfenicol resistance for bovine respiratory disease pathogens.</title>
        <authorList>
            <person name="Kos D.W."/>
            <person name="Ruzzini A.C."/>
            <person name="Schreiner B."/>
            <person name="Jelinski M.D."/>
        </authorList>
    </citation>
    <scope>NUCLEOTIDE SEQUENCE</scope>
    <source>
        <strain evidence="1">WB3</strain>
    </source>
</reference>
<protein>
    <submittedName>
        <fullName evidence="1">DUF523 domain-containing protein</fullName>
    </submittedName>
</protein>
<dbReference type="PANTHER" id="PTHR30087:SF1">
    <property type="entry name" value="HYPOTHETICAL CYTOSOLIC PROTEIN"/>
    <property type="match status" value="1"/>
</dbReference>
<dbReference type="EMBL" id="JASKNE010000001">
    <property type="protein sequence ID" value="MDK1684959.1"/>
    <property type="molecule type" value="Genomic_DNA"/>
</dbReference>
<comment type="caution">
    <text evidence="1">The sequence shown here is derived from an EMBL/GenBank/DDBJ whole genome shotgun (WGS) entry which is preliminary data.</text>
</comment>
<accession>A0AAW6UZM4</accession>
<name>A0AAW6UZM4_9GAMM</name>
<gene>
    <name evidence="1" type="ORF">QOR41_14270</name>
</gene>
<sequence length="136" mass="14685">MIRGILDHLLPDQYISLCPEVAGGLPTPRPPAKIQYASSIDVLQHQAFVLDNLGNDVSNAFIDGAHQALKLAQQFKVTHAILKAKSPSCGSDLIYDGSFSGHKVHGDGVTAALFKQHGITVMTEHEFLVQLSKTIL</sequence>
<dbReference type="Pfam" id="PF04463">
    <property type="entry name" value="2-thiour_desulf"/>
    <property type="match status" value="1"/>
</dbReference>
<evidence type="ECO:0000313" key="2">
    <source>
        <dbReference type="Proteomes" id="UP001241935"/>
    </source>
</evidence>